<reference evidence="1 2" key="1">
    <citation type="submission" date="2017-06" db="EMBL/GenBank/DDBJ databases">
        <authorList>
            <person name="Varghese N."/>
            <person name="Submissions S."/>
        </authorList>
    </citation>
    <scope>NUCLEOTIDE SEQUENCE [LARGE SCALE GENOMIC DNA]</scope>
    <source>
        <strain evidence="1 2">DSM 26989</strain>
    </source>
</reference>
<sequence length="82" mass="9271">MSISKDVIKQCLISKQREVDEADEAVIVNRPTDFEENGNYVIVGVRHAGKSYLLYQRVRQLQVAGKGMGVITEIPLWLIINI</sequence>
<name>A0AA94LKU7_9BACT</name>
<dbReference type="EMBL" id="FZNZ01000021">
    <property type="protein sequence ID" value="SNR94294.1"/>
    <property type="molecule type" value="Genomic_DNA"/>
</dbReference>
<gene>
    <name evidence="1" type="ORF">SAMN06265364_12143</name>
</gene>
<evidence type="ECO:0000313" key="2">
    <source>
        <dbReference type="Proteomes" id="UP000198427"/>
    </source>
</evidence>
<protein>
    <submittedName>
        <fullName evidence="1">Uncharacterized protein</fullName>
    </submittedName>
</protein>
<comment type="caution">
    <text evidence="1">The sequence shown here is derived from an EMBL/GenBank/DDBJ whole genome shotgun (WGS) entry which is preliminary data.</text>
</comment>
<organism evidence="1 2">
    <name type="scientific">Prevotella jejuni</name>
    <dbReference type="NCBI Taxonomy" id="1177574"/>
    <lineage>
        <taxon>Bacteria</taxon>
        <taxon>Pseudomonadati</taxon>
        <taxon>Bacteroidota</taxon>
        <taxon>Bacteroidia</taxon>
        <taxon>Bacteroidales</taxon>
        <taxon>Prevotellaceae</taxon>
        <taxon>Prevotella</taxon>
    </lineage>
</organism>
<keyword evidence="2" id="KW-1185">Reference proteome</keyword>
<dbReference type="Proteomes" id="UP000198427">
    <property type="component" value="Unassembled WGS sequence"/>
</dbReference>
<proteinExistence type="predicted"/>
<dbReference type="AlphaFoldDB" id="A0AA94LKU7"/>
<evidence type="ECO:0000313" key="1">
    <source>
        <dbReference type="EMBL" id="SNR94294.1"/>
    </source>
</evidence>
<accession>A0AA94LKU7</accession>